<comment type="caution">
    <text evidence="1">The sequence shown here is derived from an EMBL/GenBank/DDBJ whole genome shotgun (WGS) entry which is preliminary data.</text>
</comment>
<proteinExistence type="predicted"/>
<protein>
    <submittedName>
        <fullName evidence="1">Uncharacterized protein</fullName>
    </submittedName>
</protein>
<reference evidence="1 2" key="1">
    <citation type="submission" date="2016-02" db="EMBL/GenBank/DDBJ databases">
        <title>Band-tailed pigeon sequencing and assembly.</title>
        <authorList>
            <person name="Soares A.E."/>
            <person name="Novak B.J."/>
            <person name="Rice E.S."/>
            <person name="O'Connell B."/>
            <person name="Chang D."/>
            <person name="Weber S."/>
            <person name="Shapiro B."/>
        </authorList>
    </citation>
    <scope>NUCLEOTIDE SEQUENCE [LARGE SCALE GENOMIC DNA]</scope>
    <source>
        <strain evidence="1">BTP2013</strain>
        <tissue evidence="1">Blood</tissue>
    </source>
</reference>
<evidence type="ECO:0000313" key="2">
    <source>
        <dbReference type="Proteomes" id="UP000190648"/>
    </source>
</evidence>
<dbReference type="Proteomes" id="UP000190648">
    <property type="component" value="Unassembled WGS sequence"/>
</dbReference>
<accession>A0A1V4JMS4</accession>
<evidence type="ECO:0000313" key="1">
    <source>
        <dbReference type="EMBL" id="OPJ73506.1"/>
    </source>
</evidence>
<gene>
    <name evidence="1" type="ORF">AV530_005842</name>
</gene>
<sequence length="82" mass="8196">MIDGILIPLASASAYISGCAGAGGDGVVCGYGGSAGTGGGRAGQPRKTWTPRRLRAAAVRGEAGERLPGGRYLGFWDGDTVK</sequence>
<keyword evidence="2" id="KW-1185">Reference proteome</keyword>
<dbReference type="EMBL" id="LSYS01006902">
    <property type="protein sequence ID" value="OPJ73506.1"/>
    <property type="molecule type" value="Genomic_DNA"/>
</dbReference>
<name>A0A1V4JMS4_PATFA</name>
<dbReference type="AlphaFoldDB" id="A0A1V4JMS4"/>
<organism evidence="1 2">
    <name type="scientific">Patagioenas fasciata monilis</name>
    <dbReference type="NCBI Taxonomy" id="372326"/>
    <lineage>
        <taxon>Eukaryota</taxon>
        <taxon>Metazoa</taxon>
        <taxon>Chordata</taxon>
        <taxon>Craniata</taxon>
        <taxon>Vertebrata</taxon>
        <taxon>Euteleostomi</taxon>
        <taxon>Archelosauria</taxon>
        <taxon>Archosauria</taxon>
        <taxon>Dinosauria</taxon>
        <taxon>Saurischia</taxon>
        <taxon>Theropoda</taxon>
        <taxon>Coelurosauria</taxon>
        <taxon>Aves</taxon>
        <taxon>Neognathae</taxon>
        <taxon>Neoaves</taxon>
        <taxon>Columbimorphae</taxon>
        <taxon>Columbiformes</taxon>
        <taxon>Columbidae</taxon>
        <taxon>Patagioenas</taxon>
    </lineage>
</organism>